<comment type="caution">
    <text evidence="1">The sequence shown here is derived from an EMBL/GenBank/DDBJ whole genome shotgun (WGS) entry which is preliminary data.</text>
</comment>
<keyword evidence="2" id="KW-1185">Reference proteome</keyword>
<dbReference type="Proteomes" id="UP000054844">
    <property type="component" value="Unassembled WGS sequence"/>
</dbReference>
<accession>A0A1S8D018</accession>
<gene>
    <name evidence="1" type="ORF">APZ41_018755</name>
</gene>
<dbReference type="STRING" id="207340.APZ41_018755"/>
<dbReference type="EMBL" id="LLWF02000100">
    <property type="protein sequence ID" value="ONH81646.1"/>
    <property type="molecule type" value="Genomic_DNA"/>
</dbReference>
<protein>
    <submittedName>
        <fullName evidence="1">Uncharacterized protein</fullName>
    </submittedName>
</protein>
<evidence type="ECO:0000313" key="1">
    <source>
        <dbReference type="EMBL" id="ONH81646.1"/>
    </source>
</evidence>
<evidence type="ECO:0000313" key="2">
    <source>
        <dbReference type="Proteomes" id="UP000054844"/>
    </source>
</evidence>
<dbReference type="RefSeq" id="WP_058390303.1">
    <property type="nucleotide sequence ID" value="NZ_LLWF02000100.1"/>
</dbReference>
<name>A0A1S8D018_9PROT</name>
<sequence length="127" mass="14437">MITAKRLFKELCYQYQQDRRDVPVDARTVVDCVVALTEQGRCLNLDDYQAFWQSVGLECSGVLTMLADIMGACHDLDLKPHARWQIQHMGACIDYLACEGGKLALGGDHWDYVAERWHLAPDEGQQH</sequence>
<proteinExistence type="predicted"/>
<reference evidence="1" key="1">
    <citation type="submission" date="2016-12" db="EMBL/GenBank/DDBJ databases">
        <title>Draft genome sequence of Roseomonas mucosa strain AU37, isolated from a peripheral intravenous catheter.</title>
        <authorList>
            <person name="Choudhury M.A."/>
            <person name="Sidjabat H.E."/>
            <person name="Wailan A.M."/>
            <person name="Zhang L."/>
            <person name="Marsh N.M."/>
            <person name="Rickard C.M."/>
            <person name="Davies M."/>
            <person name="Mcmillan D.J."/>
        </authorList>
    </citation>
    <scope>NUCLEOTIDE SEQUENCE [LARGE SCALE GENOMIC DNA]</scope>
    <source>
        <strain evidence="1">AU37</strain>
    </source>
</reference>
<organism evidence="1 2">
    <name type="scientific">Roseomonas mucosa</name>
    <dbReference type="NCBI Taxonomy" id="207340"/>
    <lineage>
        <taxon>Bacteria</taxon>
        <taxon>Pseudomonadati</taxon>
        <taxon>Pseudomonadota</taxon>
        <taxon>Alphaproteobacteria</taxon>
        <taxon>Acetobacterales</taxon>
        <taxon>Roseomonadaceae</taxon>
        <taxon>Roseomonas</taxon>
    </lineage>
</organism>
<dbReference type="AlphaFoldDB" id="A0A1S8D018"/>